<evidence type="ECO:0000313" key="2">
    <source>
        <dbReference type="EMBL" id="BDD08251.1"/>
    </source>
</evidence>
<feature type="compositionally biased region" description="Basic residues" evidence="1">
    <location>
        <begin position="169"/>
        <end position="188"/>
    </location>
</feature>
<sequence>MRKLFPLDKNTLLRQAQDENRDDLLYSMVCRARELYEQRENPLGLADPGIQTLMEREDFFLEPFHDLYVQLSAIYRYKHDDGQLPLLFDGKSQTENYACVWEEVFLNWTEELLTEVECTRAVLKLAIGPLGNFSAEQAILRLRQWADKQFELVYYRKKSLLPTQEASKRKTKKPVRRKRKAPKKLVLK</sequence>
<organism evidence="2 3">
    <name type="scientific">Fulvitalea axinellae</name>
    <dbReference type="NCBI Taxonomy" id="1182444"/>
    <lineage>
        <taxon>Bacteria</taxon>
        <taxon>Pseudomonadati</taxon>
        <taxon>Bacteroidota</taxon>
        <taxon>Cytophagia</taxon>
        <taxon>Cytophagales</taxon>
        <taxon>Persicobacteraceae</taxon>
        <taxon>Fulvitalea</taxon>
    </lineage>
</organism>
<protein>
    <submittedName>
        <fullName evidence="2">Uncharacterized protein</fullName>
    </submittedName>
</protein>
<evidence type="ECO:0000313" key="3">
    <source>
        <dbReference type="Proteomes" id="UP001348817"/>
    </source>
</evidence>
<feature type="region of interest" description="Disordered" evidence="1">
    <location>
        <begin position="164"/>
        <end position="188"/>
    </location>
</feature>
<dbReference type="Proteomes" id="UP001348817">
    <property type="component" value="Chromosome"/>
</dbReference>
<gene>
    <name evidence="2" type="ORF">FUAX_06830</name>
</gene>
<dbReference type="EMBL" id="AP025314">
    <property type="protein sequence ID" value="BDD08251.1"/>
    <property type="molecule type" value="Genomic_DNA"/>
</dbReference>
<evidence type="ECO:0000256" key="1">
    <source>
        <dbReference type="SAM" id="MobiDB-lite"/>
    </source>
</evidence>
<dbReference type="RefSeq" id="WP_338393521.1">
    <property type="nucleotide sequence ID" value="NZ_AP025314.1"/>
</dbReference>
<keyword evidence="3" id="KW-1185">Reference proteome</keyword>
<dbReference type="KEGG" id="fax:FUAX_06830"/>
<dbReference type="AlphaFoldDB" id="A0AAU9CHI9"/>
<reference evidence="2 3" key="1">
    <citation type="submission" date="2021-12" db="EMBL/GenBank/DDBJ databases">
        <title>Genome sequencing of bacteria with rrn-lacking chromosome and rrn-plasmid.</title>
        <authorList>
            <person name="Anda M."/>
            <person name="Iwasaki W."/>
        </authorList>
    </citation>
    <scope>NUCLEOTIDE SEQUENCE [LARGE SCALE GENOMIC DNA]</scope>
    <source>
        <strain evidence="2 3">DSM 100852</strain>
    </source>
</reference>
<name>A0AAU9CHI9_9BACT</name>
<accession>A0AAU9CHI9</accession>
<proteinExistence type="predicted"/>